<dbReference type="AlphaFoldDB" id="A0A424Y9B6"/>
<dbReference type="Proteomes" id="UP000285138">
    <property type="component" value="Unassembled WGS sequence"/>
</dbReference>
<evidence type="ECO:0000313" key="2">
    <source>
        <dbReference type="EMBL" id="RQD72906.1"/>
    </source>
</evidence>
<sequence length="74" mass="8425">MLLIATTFIMLVLLVLQVPSLYIYQKWRELIVFFFFWAAATTYALLVVSALEIPSPSQLIIRGMGFLERLVMGG</sequence>
<keyword evidence="1" id="KW-0472">Membrane</keyword>
<feature type="transmembrane region" description="Helical" evidence="1">
    <location>
        <begin position="30"/>
        <end position="51"/>
    </location>
</feature>
<evidence type="ECO:0000256" key="1">
    <source>
        <dbReference type="SAM" id="Phobius"/>
    </source>
</evidence>
<comment type="caution">
    <text evidence="2">The sequence shown here is derived from an EMBL/GenBank/DDBJ whole genome shotgun (WGS) entry which is preliminary data.</text>
</comment>
<dbReference type="EMBL" id="QZAA01000288">
    <property type="protein sequence ID" value="RQD72906.1"/>
    <property type="molecule type" value="Genomic_DNA"/>
</dbReference>
<evidence type="ECO:0000313" key="3">
    <source>
        <dbReference type="Proteomes" id="UP000285138"/>
    </source>
</evidence>
<proteinExistence type="predicted"/>
<name>A0A424Y9B6_9FIRM</name>
<organism evidence="2 3">
    <name type="scientific">Candidatus Syntrophonatronum acetioxidans</name>
    <dbReference type="NCBI Taxonomy" id="1795816"/>
    <lineage>
        <taxon>Bacteria</taxon>
        <taxon>Bacillati</taxon>
        <taxon>Bacillota</taxon>
        <taxon>Clostridia</taxon>
        <taxon>Eubacteriales</taxon>
        <taxon>Syntrophomonadaceae</taxon>
        <taxon>Candidatus Syntrophonatronum</taxon>
    </lineage>
</organism>
<keyword evidence="1" id="KW-0812">Transmembrane</keyword>
<accession>A0A424Y9B6</accession>
<reference evidence="2 3" key="1">
    <citation type="submission" date="2018-08" db="EMBL/GenBank/DDBJ databases">
        <title>The metabolism and importance of syntrophic acetate oxidation coupled to methane or sulfide production in haloalkaline environments.</title>
        <authorList>
            <person name="Timmers P.H.A."/>
            <person name="Vavourakis C.D."/>
            <person name="Sorokin D.Y."/>
            <person name="Sinninghe Damste J.S."/>
            <person name="Muyzer G."/>
            <person name="Stams A.J.M."/>
            <person name="Plugge C.M."/>
        </authorList>
    </citation>
    <scope>NUCLEOTIDE SEQUENCE [LARGE SCALE GENOMIC DNA]</scope>
    <source>
        <strain evidence="2">MSAO_Bac1</strain>
    </source>
</reference>
<protein>
    <submittedName>
        <fullName evidence="2">Uncharacterized protein</fullName>
    </submittedName>
</protein>
<keyword evidence="1" id="KW-1133">Transmembrane helix</keyword>
<gene>
    <name evidence="2" type="ORF">D5R97_10120</name>
</gene>